<dbReference type="GO" id="GO:0016712">
    <property type="term" value="F:oxidoreductase activity, acting on paired donors, with incorporation or reduction of molecular oxygen, reduced flavin or flavoprotein as one donor, and incorporation of one atom of oxygen"/>
    <property type="evidence" value="ECO:0007669"/>
    <property type="project" value="UniProtKB-EC"/>
</dbReference>
<dbReference type="Proteomes" id="UP001479436">
    <property type="component" value="Unassembled WGS sequence"/>
</dbReference>
<dbReference type="EMBL" id="JASJQH010002002">
    <property type="protein sequence ID" value="KAK9760585.1"/>
    <property type="molecule type" value="Genomic_DNA"/>
</dbReference>
<evidence type="ECO:0000313" key="2">
    <source>
        <dbReference type="Proteomes" id="UP001479436"/>
    </source>
</evidence>
<dbReference type="EC" id="1.14.14.1" evidence="1"/>
<proteinExistence type="predicted"/>
<evidence type="ECO:0000313" key="1">
    <source>
        <dbReference type="EMBL" id="KAK9760585.1"/>
    </source>
</evidence>
<gene>
    <name evidence="1" type="primary">DIT2_3</name>
    <name evidence="1" type="ORF">K7432_015253</name>
</gene>
<accession>A0ABR2WGG2</accession>
<keyword evidence="2" id="KW-1185">Reference proteome</keyword>
<sequence length="61" mass="7274">MDAFERYDTYAMDILNKHGIAREFTISKWIVFVTKPEWVKTILMDIKDFARSILAEEYPES</sequence>
<organism evidence="1 2">
    <name type="scientific">Basidiobolus ranarum</name>
    <dbReference type="NCBI Taxonomy" id="34480"/>
    <lineage>
        <taxon>Eukaryota</taxon>
        <taxon>Fungi</taxon>
        <taxon>Fungi incertae sedis</taxon>
        <taxon>Zoopagomycota</taxon>
        <taxon>Entomophthoromycotina</taxon>
        <taxon>Basidiobolomycetes</taxon>
        <taxon>Basidiobolales</taxon>
        <taxon>Basidiobolaceae</taxon>
        <taxon>Basidiobolus</taxon>
    </lineage>
</organism>
<keyword evidence="1" id="KW-0560">Oxidoreductase</keyword>
<comment type="caution">
    <text evidence="1">The sequence shown here is derived from an EMBL/GenBank/DDBJ whole genome shotgun (WGS) entry which is preliminary data.</text>
</comment>
<name>A0ABR2WGG2_9FUNG</name>
<protein>
    <submittedName>
        <fullName evidence="1">Cytochrome P450-dit2</fullName>
        <ecNumber evidence="1">1.14.14.1</ecNumber>
    </submittedName>
</protein>
<reference evidence="1 2" key="1">
    <citation type="submission" date="2023-04" db="EMBL/GenBank/DDBJ databases">
        <title>Genome of Basidiobolus ranarum AG-B5.</title>
        <authorList>
            <person name="Stajich J.E."/>
            <person name="Carter-House D."/>
            <person name="Gryganskyi A."/>
        </authorList>
    </citation>
    <scope>NUCLEOTIDE SEQUENCE [LARGE SCALE GENOMIC DNA]</scope>
    <source>
        <strain evidence="1 2">AG-B5</strain>
    </source>
</reference>